<dbReference type="InterPro" id="IPR036396">
    <property type="entry name" value="Cyt_P450_sf"/>
</dbReference>
<evidence type="ECO:0000256" key="2">
    <source>
        <dbReference type="ARBA" id="ARBA00022617"/>
    </source>
</evidence>
<dbReference type="GO" id="GO:0016705">
    <property type="term" value="F:oxidoreductase activity, acting on paired donors, with incorporation or reduction of molecular oxygen"/>
    <property type="evidence" value="ECO:0007669"/>
    <property type="project" value="InterPro"/>
</dbReference>
<keyword evidence="3 5" id="KW-0479">Metal-binding</keyword>
<feature type="binding site" description="axial binding residue" evidence="5">
    <location>
        <position position="445"/>
    </location>
    <ligand>
        <name>heme</name>
        <dbReference type="ChEBI" id="CHEBI:30413"/>
    </ligand>
    <ligandPart>
        <name>Fe</name>
        <dbReference type="ChEBI" id="CHEBI:18248"/>
    </ligandPart>
</feature>
<sequence>MELVENYSKVASAGIALIVGVATVCLAYRTLLNRRKENEPPLDVGVLPFVGHGLAFSSDLSGFLKGMREKHGSIFTCIIFGKRMTFISDIKAIRKIWAHPKQFNFDDFGITADSLLSGLPLKETIESGVGSHTLREGYPKIRGSENLEILQKRFQEGLKYFDNHPLFSNTSSWKELDLLEISGTILYVAGGKSLFSQDWLKTKDLNDPLESFRDFQVFAKDAPKLMGGVPEIFLKRAVAARERIVKNLILPLVVNHEKGSWHPMTDNYVLELKKVYQSNMKISHRLLSTLFAFMENSLLTLFWTLAHFLRLPANAQDEIRQEVLLSKKESSTYAEYRKNIPMLNSLITEVFRLHGDPVSFRVCTENCTVDGLREEPTAFRQGDFLYGLSSVDQLKPNVDVSSANPGKFEAARWRKYGKDPSLQNLPLPVPRHQVLETFGGGKHMCPGRFFAILEVHEVLAWMMVNMNFELYSSDQPMPEKQVDISSVVNIPPTPFKVRFKRRK</sequence>
<organism evidence="8">
    <name type="scientific">Aplanochytrium stocchinoi</name>
    <dbReference type="NCBI Taxonomy" id="215587"/>
    <lineage>
        <taxon>Eukaryota</taxon>
        <taxon>Sar</taxon>
        <taxon>Stramenopiles</taxon>
        <taxon>Bigyra</taxon>
        <taxon>Labyrinthulomycetes</taxon>
        <taxon>Thraustochytrida</taxon>
        <taxon>Thraustochytriidae</taxon>
        <taxon>Aplanochytrium</taxon>
    </lineage>
</organism>
<keyword evidence="7" id="KW-1133">Transmembrane helix</keyword>
<comment type="cofactor">
    <cofactor evidence="5">
        <name>heme</name>
        <dbReference type="ChEBI" id="CHEBI:30413"/>
    </cofactor>
</comment>
<keyword evidence="7" id="KW-0812">Transmembrane</keyword>
<keyword evidence="6" id="KW-0503">Monooxygenase</keyword>
<keyword evidence="7" id="KW-0472">Membrane</keyword>
<gene>
    <name evidence="8" type="ORF">ASTO00021_LOCUS1455</name>
</gene>
<comment type="similarity">
    <text evidence="1 6">Belongs to the cytochrome P450 family.</text>
</comment>
<feature type="transmembrane region" description="Helical" evidence="7">
    <location>
        <begin position="286"/>
        <end position="306"/>
    </location>
</feature>
<evidence type="ECO:0000256" key="7">
    <source>
        <dbReference type="SAM" id="Phobius"/>
    </source>
</evidence>
<evidence type="ECO:0000256" key="6">
    <source>
        <dbReference type="RuleBase" id="RU000461"/>
    </source>
</evidence>
<dbReference type="PRINTS" id="PR00465">
    <property type="entry name" value="EP450IV"/>
</dbReference>
<dbReference type="InterPro" id="IPR017972">
    <property type="entry name" value="Cyt_P450_CS"/>
</dbReference>
<dbReference type="InterPro" id="IPR002403">
    <property type="entry name" value="Cyt_P450_E_grp-IV"/>
</dbReference>
<dbReference type="GO" id="GO:0005506">
    <property type="term" value="F:iron ion binding"/>
    <property type="evidence" value="ECO:0007669"/>
    <property type="project" value="InterPro"/>
</dbReference>
<dbReference type="SUPFAM" id="SSF48264">
    <property type="entry name" value="Cytochrome P450"/>
    <property type="match status" value="1"/>
</dbReference>
<dbReference type="Pfam" id="PF00067">
    <property type="entry name" value="p450"/>
    <property type="match status" value="1"/>
</dbReference>
<dbReference type="PANTHER" id="PTHR24304:SF2">
    <property type="entry name" value="24-HYDROXYCHOLESTEROL 7-ALPHA-HYDROXYLASE"/>
    <property type="match status" value="1"/>
</dbReference>
<evidence type="ECO:0008006" key="9">
    <source>
        <dbReference type="Google" id="ProtNLM"/>
    </source>
</evidence>
<dbReference type="GO" id="GO:0020037">
    <property type="term" value="F:heme binding"/>
    <property type="evidence" value="ECO:0007669"/>
    <property type="project" value="InterPro"/>
</dbReference>
<dbReference type="InterPro" id="IPR001128">
    <property type="entry name" value="Cyt_P450"/>
</dbReference>
<evidence type="ECO:0000256" key="1">
    <source>
        <dbReference type="ARBA" id="ARBA00010617"/>
    </source>
</evidence>
<evidence type="ECO:0000256" key="3">
    <source>
        <dbReference type="ARBA" id="ARBA00022723"/>
    </source>
</evidence>
<reference evidence="8" key="1">
    <citation type="submission" date="2021-01" db="EMBL/GenBank/DDBJ databases">
        <authorList>
            <person name="Corre E."/>
            <person name="Pelletier E."/>
            <person name="Niang G."/>
            <person name="Scheremetjew M."/>
            <person name="Finn R."/>
            <person name="Kale V."/>
            <person name="Holt S."/>
            <person name="Cochrane G."/>
            <person name="Meng A."/>
            <person name="Brown T."/>
            <person name="Cohen L."/>
        </authorList>
    </citation>
    <scope>NUCLEOTIDE SEQUENCE</scope>
    <source>
        <strain evidence="8">GSBS06</strain>
    </source>
</reference>
<keyword evidence="2 5" id="KW-0349">Heme</keyword>
<dbReference type="Gene3D" id="1.10.630.10">
    <property type="entry name" value="Cytochrome P450"/>
    <property type="match status" value="1"/>
</dbReference>
<dbReference type="GO" id="GO:0008395">
    <property type="term" value="F:steroid hydroxylase activity"/>
    <property type="evidence" value="ECO:0007669"/>
    <property type="project" value="TreeGrafter"/>
</dbReference>
<name>A0A7S3LJZ1_9STRA</name>
<dbReference type="PANTHER" id="PTHR24304">
    <property type="entry name" value="CYTOCHROME P450 FAMILY 7"/>
    <property type="match status" value="1"/>
</dbReference>
<dbReference type="PROSITE" id="PS00086">
    <property type="entry name" value="CYTOCHROME_P450"/>
    <property type="match status" value="1"/>
</dbReference>
<feature type="transmembrane region" description="Helical" evidence="7">
    <location>
        <begin position="6"/>
        <end position="28"/>
    </location>
</feature>
<evidence type="ECO:0000313" key="8">
    <source>
        <dbReference type="EMBL" id="CAE0431108.1"/>
    </source>
</evidence>
<accession>A0A7S3LJZ1</accession>
<protein>
    <recommendedName>
        <fullName evidence="9">Cytochrome P450</fullName>
    </recommendedName>
</protein>
<evidence type="ECO:0000256" key="5">
    <source>
        <dbReference type="PIRSR" id="PIRSR602403-1"/>
    </source>
</evidence>
<dbReference type="EMBL" id="HBIN01002248">
    <property type="protein sequence ID" value="CAE0431108.1"/>
    <property type="molecule type" value="Transcribed_RNA"/>
</dbReference>
<evidence type="ECO:0000256" key="4">
    <source>
        <dbReference type="ARBA" id="ARBA00023004"/>
    </source>
</evidence>
<keyword evidence="4 5" id="KW-0408">Iron</keyword>
<dbReference type="InterPro" id="IPR050529">
    <property type="entry name" value="CYP450_sterol_14alpha_dmase"/>
</dbReference>
<proteinExistence type="inferred from homology"/>
<dbReference type="AlphaFoldDB" id="A0A7S3LJZ1"/>
<keyword evidence="6" id="KW-0560">Oxidoreductase</keyword>